<accession>A0AAW1PV01</accession>
<reference evidence="1 2" key="1">
    <citation type="journal article" date="2024" name="Nat. Commun.">
        <title>Phylogenomics reveals the evolutionary origins of lichenization in chlorophyte algae.</title>
        <authorList>
            <person name="Puginier C."/>
            <person name="Libourel C."/>
            <person name="Otte J."/>
            <person name="Skaloud P."/>
            <person name="Haon M."/>
            <person name="Grisel S."/>
            <person name="Petersen M."/>
            <person name="Berrin J.G."/>
            <person name="Delaux P.M."/>
            <person name="Dal Grande F."/>
            <person name="Keller J."/>
        </authorList>
    </citation>
    <scope>NUCLEOTIDE SEQUENCE [LARGE SCALE GENOMIC DNA]</scope>
    <source>
        <strain evidence="1 2">SAG 2036</strain>
    </source>
</reference>
<organism evidence="1 2">
    <name type="scientific">Symbiochloris irregularis</name>
    <dbReference type="NCBI Taxonomy" id="706552"/>
    <lineage>
        <taxon>Eukaryota</taxon>
        <taxon>Viridiplantae</taxon>
        <taxon>Chlorophyta</taxon>
        <taxon>core chlorophytes</taxon>
        <taxon>Trebouxiophyceae</taxon>
        <taxon>Trebouxiales</taxon>
        <taxon>Trebouxiaceae</taxon>
        <taxon>Symbiochloris</taxon>
    </lineage>
</organism>
<dbReference type="AlphaFoldDB" id="A0AAW1PV01"/>
<evidence type="ECO:0000313" key="1">
    <source>
        <dbReference type="EMBL" id="KAK9812266.1"/>
    </source>
</evidence>
<dbReference type="EMBL" id="JALJOQ010000008">
    <property type="protein sequence ID" value="KAK9812266.1"/>
    <property type="molecule type" value="Genomic_DNA"/>
</dbReference>
<comment type="caution">
    <text evidence="1">The sequence shown here is derived from an EMBL/GenBank/DDBJ whole genome shotgun (WGS) entry which is preliminary data.</text>
</comment>
<name>A0AAW1PV01_9CHLO</name>
<gene>
    <name evidence="1" type="ORF">WJX73_008836</name>
</gene>
<dbReference type="Proteomes" id="UP001465755">
    <property type="component" value="Unassembled WGS sequence"/>
</dbReference>
<protein>
    <submittedName>
        <fullName evidence="1">Uncharacterized protein</fullName>
    </submittedName>
</protein>
<evidence type="ECO:0000313" key="2">
    <source>
        <dbReference type="Proteomes" id="UP001465755"/>
    </source>
</evidence>
<proteinExistence type="predicted"/>
<sequence length="151" mass="16797">MPWLKAVPALASPGRAQPRFWRPEVISVGELPSSRLSLPAASWLVWRNRDITERPLTSAVFWDVENLPPTLAHAPLASQCIKELLRNVHAAPVHGNIVLHAFGKHAPMEALYQTDELAAGVQRHVTGSCKRNAADLMIQKAVFDYVQQHRS</sequence>
<keyword evidence="2" id="KW-1185">Reference proteome</keyword>